<name>M6FH06_9LEPT</name>
<proteinExistence type="predicted"/>
<dbReference type="AlphaFoldDB" id="M6FH06"/>
<reference evidence="1 2" key="1">
    <citation type="submission" date="2013-01" db="EMBL/GenBank/DDBJ databases">
        <authorList>
            <person name="Harkins D.M."/>
            <person name="Durkin A.S."/>
            <person name="Brinkac L.M."/>
            <person name="Haft D.H."/>
            <person name="Selengut J.D."/>
            <person name="Sanka R."/>
            <person name="DePew J."/>
            <person name="Purushe J."/>
            <person name="Hospenthal D.R."/>
            <person name="Murray C.K."/>
            <person name="Pimentel G."/>
            <person name="Wasfy M."/>
            <person name="Vinetz J.M."/>
            <person name="Sutton G.G."/>
            <person name="Nierman W.C."/>
            <person name="Fouts D.E."/>
        </authorList>
    </citation>
    <scope>NUCLEOTIDE SEQUENCE [LARGE SCALE GENOMIC DNA]</scope>
    <source>
        <strain evidence="1 2">2006001855</strain>
    </source>
</reference>
<dbReference type="EMBL" id="AFJM02000042">
    <property type="protein sequence ID" value="EMM72043.1"/>
    <property type="molecule type" value="Genomic_DNA"/>
</dbReference>
<gene>
    <name evidence="1" type="ORF">LEP1GSC038_3932</name>
</gene>
<evidence type="ECO:0000313" key="2">
    <source>
        <dbReference type="Proteomes" id="UP000012101"/>
    </source>
</evidence>
<comment type="caution">
    <text evidence="1">The sequence shown here is derived from an EMBL/GenBank/DDBJ whole genome shotgun (WGS) entry which is preliminary data.</text>
</comment>
<organism evidence="1 2">
    <name type="scientific">Leptospira weilii str. 2006001855</name>
    <dbReference type="NCBI Taxonomy" id="996804"/>
    <lineage>
        <taxon>Bacteria</taxon>
        <taxon>Pseudomonadati</taxon>
        <taxon>Spirochaetota</taxon>
        <taxon>Spirochaetia</taxon>
        <taxon>Leptospirales</taxon>
        <taxon>Leptospiraceae</taxon>
        <taxon>Leptospira</taxon>
    </lineage>
</organism>
<protein>
    <submittedName>
        <fullName evidence="1">Uncharacterized protein</fullName>
    </submittedName>
</protein>
<dbReference type="Proteomes" id="UP000012101">
    <property type="component" value="Unassembled WGS sequence"/>
</dbReference>
<evidence type="ECO:0000313" key="1">
    <source>
        <dbReference type="EMBL" id="EMM72043.1"/>
    </source>
</evidence>
<sequence>MNENSRFRNSILASLKNFPLCLGRSIRSYQYFRKVVVEPFLNKYPRSIEPFFARLKTKADLYFPKNFLLKVKDRVIRF</sequence>
<accession>M6FH06</accession>